<evidence type="ECO:0000313" key="3">
    <source>
        <dbReference type="Proteomes" id="UP001596302"/>
    </source>
</evidence>
<dbReference type="Proteomes" id="UP001596302">
    <property type="component" value="Unassembled WGS sequence"/>
</dbReference>
<name>A0ABW1J218_9PSEU</name>
<gene>
    <name evidence="2" type="ORF">ACFQE5_11705</name>
</gene>
<comment type="caution">
    <text evidence="2">The sequence shown here is derived from an EMBL/GenBank/DDBJ whole genome shotgun (WGS) entry which is preliminary data.</text>
</comment>
<dbReference type="EMBL" id="JBHSQW010000025">
    <property type="protein sequence ID" value="MFC5994874.1"/>
    <property type="molecule type" value="Genomic_DNA"/>
</dbReference>
<evidence type="ECO:0000313" key="2">
    <source>
        <dbReference type="EMBL" id="MFC5994874.1"/>
    </source>
</evidence>
<feature type="domain" description="Ferric siderophore reductase C-terminal" evidence="1">
    <location>
        <begin position="248"/>
        <end position="269"/>
    </location>
</feature>
<dbReference type="Pfam" id="PF11575">
    <property type="entry name" value="FhuF_C"/>
    <property type="match status" value="1"/>
</dbReference>
<sequence>MTIQVCTALAETAARVSAAVEGLDIRFGSADVPAEPAWTRCSAVDADFLADWERAAAADLLRRYGATHPTTAAAYVLHWYAKIPGAVGAALFRHARRIPRLDRDALAFHRAPDDPAPSGAALLDERFWCLPDDPAAEDPAATVVPDETTLAAVLRSQVRIHADAFLADYGPGVPLPRRARLGAFFDGLDTGIWRAADGGTRCADPAAATMVLGDAALVLPGGTPEFPDASTLHLLHDNRARPWLSRRRVSCCFYFKVSPDGSACTTCPRTPAAERAQRYAELTDFR</sequence>
<dbReference type="InterPro" id="IPR024726">
    <property type="entry name" value="FhuF_C"/>
</dbReference>
<keyword evidence="3" id="KW-1185">Reference proteome</keyword>
<organism evidence="2 3">
    <name type="scientific">Pseudonocardia hispaniensis</name>
    <dbReference type="NCBI Taxonomy" id="904933"/>
    <lineage>
        <taxon>Bacteria</taxon>
        <taxon>Bacillati</taxon>
        <taxon>Actinomycetota</taxon>
        <taxon>Actinomycetes</taxon>
        <taxon>Pseudonocardiales</taxon>
        <taxon>Pseudonocardiaceae</taxon>
        <taxon>Pseudonocardia</taxon>
    </lineage>
</organism>
<evidence type="ECO:0000259" key="1">
    <source>
        <dbReference type="Pfam" id="PF11575"/>
    </source>
</evidence>
<accession>A0ABW1J218</accession>
<dbReference type="RefSeq" id="WP_379584891.1">
    <property type="nucleotide sequence ID" value="NZ_JBHSQW010000025.1"/>
</dbReference>
<protein>
    <submittedName>
        <fullName evidence="2">(2Fe-2S)-binding protein</fullName>
    </submittedName>
</protein>
<proteinExistence type="predicted"/>
<reference evidence="3" key="1">
    <citation type="journal article" date="2019" name="Int. J. Syst. Evol. Microbiol.">
        <title>The Global Catalogue of Microorganisms (GCM) 10K type strain sequencing project: providing services to taxonomists for standard genome sequencing and annotation.</title>
        <authorList>
            <consortium name="The Broad Institute Genomics Platform"/>
            <consortium name="The Broad Institute Genome Sequencing Center for Infectious Disease"/>
            <person name="Wu L."/>
            <person name="Ma J."/>
        </authorList>
    </citation>
    <scope>NUCLEOTIDE SEQUENCE [LARGE SCALE GENOMIC DNA]</scope>
    <source>
        <strain evidence="3">CCM 8391</strain>
    </source>
</reference>